<keyword evidence="2" id="KW-0677">Repeat</keyword>
<dbReference type="Gene3D" id="3.80.10.10">
    <property type="entry name" value="Ribonuclease Inhibitor"/>
    <property type="match status" value="1"/>
</dbReference>
<evidence type="ECO:0000256" key="1">
    <source>
        <dbReference type="ARBA" id="ARBA00022614"/>
    </source>
</evidence>
<name>A0A9P4JXX1_9PLEO</name>
<dbReference type="AlphaFoldDB" id="A0A9P4JXX1"/>
<dbReference type="PROSITE" id="PS51450">
    <property type="entry name" value="LRR"/>
    <property type="match status" value="1"/>
</dbReference>
<dbReference type="PANTHER" id="PTHR48051:SF54">
    <property type="entry name" value="LEUCINE-RICH REPEAT-CONTAINING PROTEIN"/>
    <property type="match status" value="1"/>
</dbReference>
<dbReference type="PANTHER" id="PTHR48051">
    <property type="match status" value="1"/>
</dbReference>
<dbReference type="InterPro" id="IPR001611">
    <property type="entry name" value="Leu-rich_rpt"/>
</dbReference>
<dbReference type="InterPro" id="IPR050216">
    <property type="entry name" value="LRR_domain-containing"/>
</dbReference>
<protein>
    <submittedName>
        <fullName evidence="4">Uncharacterized protein</fullName>
    </submittedName>
</protein>
<organism evidence="4 5">
    <name type="scientific">Lojkania enalia</name>
    <dbReference type="NCBI Taxonomy" id="147567"/>
    <lineage>
        <taxon>Eukaryota</taxon>
        <taxon>Fungi</taxon>
        <taxon>Dikarya</taxon>
        <taxon>Ascomycota</taxon>
        <taxon>Pezizomycotina</taxon>
        <taxon>Dothideomycetes</taxon>
        <taxon>Pleosporomycetidae</taxon>
        <taxon>Pleosporales</taxon>
        <taxon>Pleosporales incertae sedis</taxon>
        <taxon>Lojkania</taxon>
    </lineage>
</organism>
<feature type="region of interest" description="Disordered" evidence="3">
    <location>
        <begin position="1"/>
        <end position="32"/>
    </location>
</feature>
<keyword evidence="1" id="KW-0433">Leucine-rich repeat</keyword>
<comment type="caution">
    <text evidence="4">The sequence shown here is derived from an EMBL/GenBank/DDBJ whole genome shotgun (WGS) entry which is preliminary data.</text>
</comment>
<feature type="compositionally biased region" description="Low complexity" evidence="3">
    <location>
        <begin position="9"/>
        <end position="26"/>
    </location>
</feature>
<evidence type="ECO:0000313" key="5">
    <source>
        <dbReference type="Proteomes" id="UP000800093"/>
    </source>
</evidence>
<gene>
    <name evidence="4" type="ORF">CC78DRAFT_586237</name>
</gene>
<dbReference type="GO" id="GO:0005737">
    <property type="term" value="C:cytoplasm"/>
    <property type="evidence" value="ECO:0007669"/>
    <property type="project" value="TreeGrafter"/>
</dbReference>
<accession>A0A9P4JXX1</accession>
<sequence>MSYIPSSPPLLAAPSPASSEPPMFSSDGPIGEADVVNYQSPRLKRKYRGAWWDGAAAESREQEVKKSKLTRNIDSGVWLLSDESTEEDSMSQGTIPSLDDEATVQRIIQDGVEKNRTTYDLQYRSLQDAHLHHLLMLKRVIKPPLDPGNEIPGSEYYRSMVPEIFLDLSSNILQRLSPSLFMVEHLVHLILRQNNIQELPPQINQLHHLRLLDVANNELKFLPPEILLLYRRNSGFQLNISGNPLLRRPPVTLGLRGFIDRPLRWGGPPTLQEAIDMFQACESSHRKNNRLDAAFWYVWLIRHLEAIAERDPNRLHRTFDSTWFEDVLLVASTPVAYYECSGKLVPGSAAIPKDIDSLQFLIKSVGSVKVEPFHWWEPPCRSGMRSLFDVSLAKTLSEVSVDEVYELCGGEVPAQVQFALEKAEENVACVYNLLRRCHVCGRDYVEKRAEWLEYWVVPNEEYLPVMKRVCSWRCVPDHIAKKGHNIRAI</sequence>
<dbReference type="OrthoDB" id="1517790at2759"/>
<keyword evidence="5" id="KW-1185">Reference proteome</keyword>
<dbReference type="SUPFAM" id="SSF52075">
    <property type="entry name" value="Outer arm dynein light chain 1"/>
    <property type="match status" value="1"/>
</dbReference>
<proteinExistence type="predicted"/>
<dbReference type="InterPro" id="IPR032675">
    <property type="entry name" value="LRR_dom_sf"/>
</dbReference>
<evidence type="ECO:0000256" key="2">
    <source>
        <dbReference type="ARBA" id="ARBA00022737"/>
    </source>
</evidence>
<reference evidence="5" key="1">
    <citation type="journal article" date="2020" name="Stud. Mycol.">
        <title>101 Dothideomycetes genomes: A test case for predicting lifestyles and emergence of pathogens.</title>
        <authorList>
            <person name="Haridas S."/>
            <person name="Albert R."/>
            <person name="Binder M."/>
            <person name="Bloem J."/>
            <person name="LaButti K."/>
            <person name="Salamov A."/>
            <person name="Andreopoulos B."/>
            <person name="Baker S."/>
            <person name="Barry K."/>
            <person name="Bills G."/>
            <person name="Bluhm B."/>
            <person name="Cannon C."/>
            <person name="Castanera R."/>
            <person name="Culley D."/>
            <person name="Daum C."/>
            <person name="Ezra D."/>
            <person name="Gonzalez J."/>
            <person name="Henrissat B."/>
            <person name="Kuo A."/>
            <person name="Liang C."/>
            <person name="Lipzen A."/>
            <person name="Lutzoni F."/>
            <person name="Magnuson J."/>
            <person name="Mondo S."/>
            <person name="Nolan M."/>
            <person name="Ohm R."/>
            <person name="Pangilinan J."/>
            <person name="Park H.-J."/>
            <person name="Ramirez L."/>
            <person name="Alfaro M."/>
            <person name="Sun H."/>
            <person name="Tritt A."/>
            <person name="Yoshinaga Y."/>
            <person name="Zwiers L.-H."/>
            <person name="Turgeon B."/>
            <person name="Goodwin S."/>
            <person name="Spatafora J."/>
            <person name="Crous P."/>
            <person name="Grigoriev I."/>
        </authorList>
    </citation>
    <scope>NUCLEOTIDE SEQUENCE [LARGE SCALE GENOMIC DNA]</scope>
    <source>
        <strain evidence="5">CBS 304.66</strain>
    </source>
</reference>
<dbReference type="InterPro" id="IPR003591">
    <property type="entry name" value="Leu-rich_rpt_typical-subtyp"/>
</dbReference>
<evidence type="ECO:0000256" key="3">
    <source>
        <dbReference type="SAM" id="MobiDB-lite"/>
    </source>
</evidence>
<dbReference type="Proteomes" id="UP000800093">
    <property type="component" value="Unassembled WGS sequence"/>
</dbReference>
<dbReference type="SMART" id="SM00369">
    <property type="entry name" value="LRR_TYP"/>
    <property type="match status" value="2"/>
</dbReference>
<evidence type="ECO:0000313" key="4">
    <source>
        <dbReference type="EMBL" id="KAF2259179.1"/>
    </source>
</evidence>
<dbReference type="EMBL" id="ML986718">
    <property type="protein sequence ID" value="KAF2259179.1"/>
    <property type="molecule type" value="Genomic_DNA"/>
</dbReference>